<accession>A0ABQ9IAA8</accession>
<keyword evidence="2" id="KW-0863">Zinc-finger</keyword>
<name>A0ABQ9IAA8_9NEOP</name>
<keyword evidence="1" id="KW-0479">Metal-binding</keyword>
<evidence type="ECO:0000259" key="5">
    <source>
        <dbReference type="Pfam" id="PF05485"/>
    </source>
</evidence>
<reference evidence="6 7" key="1">
    <citation type="submission" date="2023-02" db="EMBL/GenBank/DDBJ databases">
        <title>LHISI_Scaffold_Assembly.</title>
        <authorList>
            <person name="Stuart O.P."/>
            <person name="Cleave R."/>
            <person name="Magrath M.J.L."/>
            <person name="Mikheyev A.S."/>
        </authorList>
    </citation>
    <scope>NUCLEOTIDE SEQUENCE [LARGE SCALE GENOMIC DNA]</scope>
    <source>
        <strain evidence="6">Daus_M_001</strain>
        <tissue evidence="6">Leg muscle</tissue>
    </source>
</reference>
<proteinExistence type="predicted"/>
<keyword evidence="7" id="KW-1185">Reference proteome</keyword>
<evidence type="ECO:0000256" key="3">
    <source>
        <dbReference type="ARBA" id="ARBA00022833"/>
    </source>
</evidence>
<dbReference type="Proteomes" id="UP001159363">
    <property type="component" value="Chromosome 2"/>
</dbReference>
<keyword evidence="4" id="KW-0238">DNA-binding</keyword>
<dbReference type="Pfam" id="PF05485">
    <property type="entry name" value="THAP"/>
    <property type="match status" value="1"/>
</dbReference>
<comment type="caution">
    <text evidence="6">The sequence shown here is derived from an EMBL/GenBank/DDBJ whole genome shotgun (WGS) entry which is preliminary data.</text>
</comment>
<sequence length="75" mass="8955">MAKKRPCLPGCVDILSVRNHFPLREKLFRAWLHRIRNPKQEESVRYLFDLHFNDECKNAGSKSIKIDSMPHNFFQ</sequence>
<evidence type="ECO:0000256" key="1">
    <source>
        <dbReference type="ARBA" id="ARBA00022723"/>
    </source>
</evidence>
<gene>
    <name evidence="6" type="ORF">PR048_005847</name>
</gene>
<dbReference type="EMBL" id="JARBHB010000002">
    <property type="protein sequence ID" value="KAJ8893256.1"/>
    <property type="molecule type" value="Genomic_DNA"/>
</dbReference>
<protein>
    <recommendedName>
        <fullName evidence="5">THAP-type domain-containing protein</fullName>
    </recommendedName>
</protein>
<evidence type="ECO:0000313" key="7">
    <source>
        <dbReference type="Proteomes" id="UP001159363"/>
    </source>
</evidence>
<organism evidence="6 7">
    <name type="scientific">Dryococelus australis</name>
    <dbReference type="NCBI Taxonomy" id="614101"/>
    <lineage>
        <taxon>Eukaryota</taxon>
        <taxon>Metazoa</taxon>
        <taxon>Ecdysozoa</taxon>
        <taxon>Arthropoda</taxon>
        <taxon>Hexapoda</taxon>
        <taxon>Insecta</taxon>
        <taxon>Pterygota</taxon>
        <taxon>Neoptera</taxon>
        <taxon>Polyneoptera</taxon>
        <taxon>Phasmatodea</taxon>
        <taxon>Verophasmatodea</taxon>
        <taxon>Anareolatae</taxon>
        <taxon>Phasmatidae</taxon>
        <taxon>Eurycanthinae</taxon>
        <taxon>Dryococelus</taxon>
    </lineage>
</organism>
<feature type="domain" description="THAP-type" evidence="5">
    <location>
        <begin position="7"/>
        <end position="71"/>
    </location>
</feature>
<evidence type="ECO:0000256" key="4">
    <source>
        <dbReference type="ARBA" id="ARBA00023125"/>
    </source>
</evidence>
<dbReference type="InterPro" id="IPR006612">
    <property type="entry name" value="THAP_Znf"/>
</dbReference>
<keyword evidence="3" id="KW-0862">Zinc</keyword>
<feature type="non-terminal residue" evidence="6">
    <location>
        <position position="75"/>
    </location>
</feature>
<evidence type="ECO:0000313" key="6">
    <source>
        <dbReference type="EMBL" id="KAJ8893256.1"/>
    </source>
</evidence>
<evidence type="ECO:0000256" key="2">
    <source>
        <dbReference type="ARBA" id="ARBA00022771"/>
    </source>
</evidence>